<reference evidence="1 2" key="1">
    <citation type="submission" date="2012-12" db="EMBL/GenBank/DDBJ databases">
        <title>Genome assembly of Fulvivirga imtechensis AK7.</title>
        <authorList>
            <person name="Nupur N."/>
            <person name="Khatri I."/>
            <person name="Kumar R."/>
            <person name="Subramanian S."/>
            <person name="Pinnaka A."/>
        </authorList>
    </citation>
    <scope>NUCLEOTIDE SEQUENCE [LARGE SCALE GENOMIC DNA]</scope>
    <source>
        <strain evidence="1 2">AK7</strain>
    </source>
</reference>
<evidence type="ECO:0000313" key="2">
    <source>
        <dbReference type="Proteomes" id="UP000011135"/>
    </source>
</evidence>
<gene>
    <name evidence="1" type="ORF">C900_00254</name>
</gene>
<dbReference type="EMBL" id="AMZN01000109">
    <property type="protein sequence ID" value="ELR68566.1"/>
    <property type="molecule type" value="Genomic_DNA"/>
</dbReference>
<dbReference type="STRING" id="1237149.C900_00254"/>
<name>L8JI63_9BACT</name>
<comment type="caution">
    <text evidence="1">The sequence shown here is derived from an EMBL/GenBank/DDBJ whole genome shotgun (WGS) entry which is preliminary data.</text>
</comment>
<dbReference type="Proteomes" id="UP000011135">
    <property type="component" value="Unassembled WGS sequence"/>
</dbReference>
<sequence length="43" mass="4811">MEQGDPEYFLRCSTKFQDDVVVYDFCSSSASSMVKSAPITINN</sequence>
<organism evidence="1 2">
    <name type="scientific">Fulvivirga imtechensis AK7</name>
    <dbReference type="NCBI Taxonomy" id="1237149"/>
    <lineage>
        <taxon>Bacteria</taxon>
        <taxon>Pseudomonadati</taxon>
        <taxon>Bacteroidota</taxon>
        <taxon>Cytophagia</taxon>
        <taxon>Cytophagales</taxon>
        <taxon>Fulvivirgaceae</taxon>
        <taxon>Fulvivirga</taxon>
    </lineage>
</organism>
<accession>L8JI63</accession>
<dbReference type="AlphaFoldDB" id="L8JI63"/>
<evidence type="ECO:0000313" key="1">
    <source>
        <dbReference type="EMBL" id="ELR68566.1"/>
    </source>
</evidence>
<proteinExistence type="predicted"/>
<protein>
    <submittedName>
        <fullName evidence="1">Uncharacterized protein</fullName>
    </submittedName>
</protein>
<keyword evidence="2" id="KW-1185">Reference proteome</keyword>